<keyword evidence="1" id="KW-0812">Transmembrane</keyword>
<dbReference type="Proteomes" id="UP000473014">
    <property type="component" value="Unassembled WGS sequence"/>
</dbReference>
<name>A0A6G2BK14_9ACTN</name>
<organism evidence="2 3">
    <name type="scientific">Streptomyces taklimakanensis</name>
    <dbReference type="NCBI Taxonomy" id="2569853"/>
    <lineage>
        <taxon>Bacteria</taxon>
        <taxon>Bacillati</taxon>
        <taxon>Actinomycetota</taxon>
        <taxon>Actinomycetes</taxon>
        <taxon>Kitasatosporales</taxon>
        <taxon>Streptomycetaceae</taxon>
        <taxon>Streptomyces</taxon>
    </lineage>
</organism>
<accession>A0A6G2BK14</accession>
<proteinExistence type="predicted"/>
<dbReference type="RefSeq" id="WP_155072934.1">
    <property type="nucleotide sequence ID" value="NZ_WIXO01000001.1"/>
</dbReference>
<feature type="transmembrane region" description="Helical" evidence="1">
    <location>
        <begin position="165"/>
        <end position="183"/>
    </location>
</feature>
<reference evidence="2 3" key="1">
    <citation type="submission" date="2019-11" db="EMBL/GenBank/DDBJ databases">
        <authorList>
            <person name="Yuan L."/>
        </authorList>
    </citation>
    <scope>NUCLEOTIDE SEQUENCE [LARGE SCALE GENOMIC DNA]</scope>
    <source>
        <strain evidence="2 3">TRM43335</strain>
    </source>
</reference>
<gene>
    <name evidence="2" type="ORF">F0L17_25820</name>
</gene>
<keyword evidence="1" id="KW-1133">Transmembrane helix</keyword>
<dbReference type="EMBL" id="WIXO01000001">
    <property type="protein sequence ID" value="MTE22456.1"/>
    <property type="molecule type" value="Genomic_DNA"/>
</dbReference>
<evidence type="ECO:0000256" key="1">
    <source>
        <dbReference type="SAM" id="Phobius"/>
    </source>
</evidence>
<feature type="transmembrane region" description="Helical" evidence="1">
    <location>
        <begin position="98"/>
        <end position="123"/>
    </location>
</feature>
<dbReference type="AlphaFoldDB" id="A0A6G2BK14"/>
<protein>
    <submittedName>
        <fullName evidence="2">Uncharacterized protein</fullName>
    </submittedName>
</protein>
<evidence type="ECO:0000313" key="2">
    <source>
        <dbReference type="EMBL" id="MTE22456.1"/>
    </source>
</evidence>
<feature type="transmembrane region" description="Helical" evidence="1">
    <location>
        <begin position="135"/>
        <end position="159"/>
    </location>
</feature>
<sequence>MPGGSALGGDSGQDCLESREFVVEDIRVRKGRGTVSTVRLADPAGGGLTVRFGSPDPLPERLRTGAVVTAELWRGEVVSVSRQGATQETTGHPLGGGAMVAGLGLLFAMTGALALYASWWWLMRPGACVRASPPALAAVGLAVLWMGVGTVPVMCVLYAADAPGLLVPVLWTVAAVPSAVAAVRRARRGNTAASPS</sequence>
<comment type="caution">
    <text evidence="2">The sequence shown here is derived from an EMBL/GenBank/DDBJ whole genome shotgun (WGS) entry which is preliminary data.</text>
</comment>
<keyword evidence="1" id="KW-0472">Membrane</keyword>
<dbReference type="OrthoDB" id="4239081at2"/>
<evidence type="ECO:0000313" key="3">
    <source>
        <dbReference type="Proteomes" id="UP000473014"/>
    </source>
</evidence>
<keyword evidence="3" id="KW-1185">Reference proteome</keyword>